<dbReference type="RefSeq" id="WP_100672065.1">
    <property type="nucleotide sequence ID" value="NZ_CP141212.1"/>
</dbReference>
<dbReference type="EMBL" id="NJGD01000005">
    <property type="protein sequence ID" value="PJR14772.1"/>
    <property type="molecule type" value="Genomic_DNA"/>
</dbReference>
<evidence type="ECO:0000259" key="4">
    <source>
        <dbReference type="Pfam" id="PF22624"/>
    </source>
</evidence>
<evidence type="ECO:0000256" key="2">
    <source>
        <dbReference type="ARBA" id="ARBA00022679"/>
    </source>
</evidence>
<evidence type="ECO:0000313" key="5">
    <source>
        <dbReference type="EMBL" id="PJR14772.1"/>
    </source>
</evidence>
<keyword evidence="2 5" id="KW-0808">Transferase</keyword>
<evidence type="ECO:0000313" key="6">
    <source>
        <dbReference type="Proteomes" id="UP000231987"/>
    </source>
</evidence>
<feature type="domain" description="4'-phosphopantetheinyl transferase N-terminal" evidence="4">
    <location>
        <begin position="30"/>
        <end position="106"/>
    </location>
</feature>
<dbReference type="GO" id="GO:0008897">
    <property type="term" value="F:holo-[acyl-carrier-protein] synthase activity"/>
    <property type="evidence" value="ECO:0007669"/>
    <property type="project" value="InterPro"/>
</dbReference>
<dbReference type="InterPro" id="IPR037143">
    <property type="entry name" value="4-PPantetheinyl_Trfase_dom_sf"/>
</dbReference>
<dbReference type="InterPro" id="IPR050559">
    <property type="entry name" value="P-Pant_transferase_sf"/>
</dbReference>
<dbReference type="GO" id="GO:0000287">
    <property type="term" value="F:magnesium ion binding"/>
    <property type="evidence" value="ECO:0007669"/>
    <property type="project" value="InterPro"/>
</dbReference>
<evidence type="ECO:0000256" key="1">
    <source>
        <dbReference type="ARBA" id="ARBA00010990"/>
    </source>
</evidence>
<comment type="similarity">
    <text evidence="1">Belongs to the P-Pant transferase superfamily. Gsp/Sfp/HetI/AcpT family.</text>
</comment>
<dbReference type="Pfam" id="PF22624">
    <property type="entry name" value="AASDHPPT_N"/>
    <property type="match status" value="1"/>
</dbReference>
<dbReference type="InterPro" id="IPR008278">
    <property type="entry name" value="4-PPantetheinyl_Trfase_dom"/>
</dbReference>
<dbReference type="InterPro" id="IPR055066">
    <property type="entry name" value="AASDHPPT_N"/>
</dbReference>
<dbReference type="AlphaFoldDB" id="A0A2J0Z2P6"/>
<proteinExistence type="inferred from homology"/>
<dbReference type="Pfam" id="PF01648">
    <property type="entry name" value="ACPS"/>
    <property type="match status" value="1"/>
</dbReference>
<dbReference type="PANTHER" id="PTHR12215:SF10">
    <property type="entry name" value="L-AMINOADIPATE-SEMIALDEHYDE DEHYDROGENASE-PHOSPHOPANTETHEINYL TRANSFERASE"/>
    <property type="match status" value="1"/>
</dbReference>
<dbReference type="SUPFAM" id="SSF56214">
    <property type="entry name" value="4'-phosphopantetheinyl transferase"/>
    <property type="match status" value="2"/>
</dbReference>
<organism evidence="5 6">
    <name type="scientific">Rhizobium meliloti</name>
    <name type="common">Ensifer meliloti</name>
    <name type="synonym">Sinorhizobium meliloti</name>
    <dbReference type="NCBI Taxonomy" id="382"/>
    <lineage>
        <taxon>Bacteria</taxon>
        <taxon>Pseudomonadati</taxon>
        <taxon>Pseudomonadota</taxon>
        <taxon>Alphaproteobacteria</taxon>
        <taxon>Hyphomicrobiales</taxon>
        <taxon>Rhizobiaceae</taxon>
        <taxon>Sinorhizobium/Ensifer group</taxon>
        <taxon>Sinorhizobium</taxon>
    </lineage>
</organism>
<sequence>MSAALLEGAKGRVELHCLHLRTGCPAPDNVLSLAERQRAAAFRSSEAARLFVAGRVLCRNILAEVIGCAPEALAIALSPEGRPYLPGHPGIDFNLSHTTGTVALAVCLNGRVGIDIERAEGHGEAAMRDLMPLILSEEEEADLRQLPPGEQPTAFLARWVAKEAVLKCSGRGLLDDPRRVTIESGGSISNSCNRPNEAGGGCRFHAGRDYGHLWAVATENPVERPLWHHHHAGDRLRRERR</sequence>
<evidence type="ECO:0000259" key="3">
    <source>
        <dbReference type="Pfam" id="PF01648"/>
    </source>
</evidence>
<protein>
    <submittedName>
        <fullName evidence="5">4'-phosphopantetheinyl transferase</fullName>
    </submittedName>
</protein>
<reference evidence="5 6" key="1">
    <citation type="submission" date="2017-06" db="EMBL/GenBank/DDBJ databases">
        <title>Ensifer strains isolated from leguminous trees and herbs display diverse denitrification phenotypes with some acting as strong N2O sinks.</title>
        <authorList>
            <person name="Woliy K."/>
            <person name="Mania D."/>
            <person name="Bakken L.R."/>
            <person name="Frostegard A."/>
        </authorList>
    </citation>
    <scope>NUCLEOTIDE SEQUENCE [LARGE SCALE GENOMIC DNA]</scope>
    <source>
        <strain evidence="5 6">AC50a</strain>
    </source>
</reference>
<dbReference type="PANTHER" id="PTHR12215">
    <property type="entry name" value="PHOSPHOPANTETHEINE TRANSFERASE"/>
    <property type="match status" value="1"/>
</dbReference>
<dbReference type="Gene3D" id="3.90.470.20">
    <property type="entry name" value="4'-phosphopantetheinyl transferase domain"/>
    <property type="match status" value="2"/>
</dbReference>
<dbReference type="GO" id="GO:0005829">
    <property type="term" value="C:cytosol"/>
    <property type="evidence" value="ECO:0007669"/>
    <property type="project" value="TreeGrafter"/>
</dbReference>
<name>A0A2J0Z2P6_RHIML</name>
<comment type="caution">
    <text evidence="5">The sequence shown here is derived from an EMBL/GenBank/DDBJ whole genome shotgun (WGS) entry which is preliminary data.</text>
</comment>
<feature type="domain" description="4'-phosphopantetheinyl transferase" evidence="3">
    <location>
        <begin position="111"/>
        <end position="186"/>
    </location>
</feature>
<dbReference type="GO" id="GO:0019878">
    <property type="term" value="P:lysine biosynthetic process via aminoadipic acid"/>
    <property type="evidence" value="ECO:0007669"/>
    <property type="project" value="TreeGrafter"/>
</dbReference>
<gene>
    <name evidence="5" type="ORF">CEJ86_13150</name>
</gene>
<accession>A0A2J0Z2P6</accession>
<dbReference type="Proteomes" id="UP000231987">
    <property type="component" value="Unassembled WGS sequence"/>
</dbReference>